<dbReference type="Proteomes" id="UP001145072">
    <property type="component" value="Unassembled WGS sequence"/>
</dbReference>
<dbReference type="RefSeq" id="WP_259866121.1">
    <property type="nucleotide sequence ID" value="NZ_JAMQJZ010000013.1"/>
</dbReference>
<evidence type="ECO:0000313" key="1">
    <source>
        <dbReference type="EMBL" id="MDC3421774.1"/>
    </source>
</evidence>
<dbReference type="InterPro" id="IPR015064">
    <property type="entry name" value="Sda"/>
</dbReference>
<protein>
    <submittedName>
        <fullName evidence="1">Sporulation histidine kinase inhibitor Sda</fullName>
    </submittedName>
</protein>
<comment type="caution">
    <text evidence="1">The sequence shown here is derived from an EMBL/GenBank/DDBJ whole genome shotgun (WGS) entry which is preliminary data.</text>
</comment>
<dbReference type="EMBL" id="JAMQJZ010000013">
    <property type="protein sequence ID" value="MDC3421774.1"/>
    <property type="molecule type" value="Genomic_DNA"/>
</dbReference>
<name>A0A9X3WR15_9BACI</name>
<dbReference type="InterPro" id="IPR036916">
    <property type="entry name" value="Sda_sf"/>
</dbReference>
<dbReference type="AlphaFoldDB" id="A0A9X3WR15"/>
<organism evidence="1 2">
    <name type="scientific">Aquibacillus koreensis</name>
    <dbReference type="NCBI Taxonomy" id="279446"/>
    <lineage>
        <taxon>Bacteria</taxon>
        <taxon>Bacillati</taxon>
        <taxon>Bacillota</taxon>
        <taxon>Bacilli</taxon>
        <taxon>Bacillales</taxon>
        <taxon>Bacillaceae</taxon>
        <taxon>Aquibacillus</taxon>
    </lineage>
</organism>
<gene>
    <name evidence="1" type="ORF">NC661_15480</name>
</gene>
<dbReference type="SUPFAM" id="SSF100985">
    <property type="entry name" value="Sporulation inhibitor Sda"/>
    <property type="match status" value="1"/>
</dbReference>
<dbReference type="Pfam" id="PF08970">
    <property type="entry name" value="Sda"/>
    <property type="match status" value="1"/>
</dbReference>
<reference evidence="1" key="1">
    <citation type="submission" date="2022-06" db="EMBL/GenBank/DDBJ databases">
        <title>Aquibacillus sp. a new bacterium isolated from soil saline samples.</title>
        <authorList>
            <person name="Galisteo C."/>
            <person name="De La Haba R."/>
            <person name="Sanchez-Porro C."/>
            <person name="Ventosa A."/>
        </authorList>
    </citation>
    <scope>NUCLEOTIDE SEQUENCE</scope>
    <source>
        <strain evidence="1">JCM 12387</strain>
    </source>
</reference>
<keyword evidence="2" id="KW-1185">Reference proteome</keyword>
<dbReference type="Gene3D" id="1.10.287.1100">
    <property type="entry name" value="Sporulation inhibitor A"/>
    <property type="match status" value="1"/>
</dbReference>
<accession>A0A9X3WR15</accession>
<proteinExistence type="predicted"/>
<evidence type="ECO:0000313" key="2">
    <source>
        <dbReference type="Proteomes" id="UP001145072"/>
    </source>
</evidence>
<sequence length="51" mass="5997">MNFISDRLLVELYVKAVTLEYSDEIITHLEKEIKLREISLEEVLNCGEHGY</sequence>